<dbReference type="EMBL" id="RKMH01000004">
    <property type="protein sequence ID" value="RPA64918.1"/>
    <property type="molecule type" value="Genomic_DNA"/>
</dbReference>
<sequence length="87" mass="9534">MRIDWNTEEFKNIRYGRTSEIVGELEKHGERVAATANAKGKGTYVMGSRPGVARPQGRHRVTVVTGDAKAMIDNARHNTLIRALGSG</sequence>
<evidence type="ECO:0008006" key="3">
    <source>
        <dbReference type="Google" id="ProtNLM"/>
    </source>
</evidence>
<keyword evidence="2" id="KW-1185">Reference proteome</keyword>
<dbReference type="OrthoDB" id="4423416at2"/>
<organism evidence="1 2">
    <name type="scientific">Gordonia oryzae</name>
    <dbReference type="NCBI Taxonomy" id="2487349"/>
    <lineage>
        <taxon>Bacteria</taxon>
        <taxon>Bacillati</taxon>
        <taxon>Actinomycetota</taxon>
        <taxon>Actinomycetes</taxon>
        <taxon>Mycobacteriales</taxon>
        <taxon>Gordoniaceae</taxon>
        <taxon>Gordonia</taxon>
    </lineage>
</organism>
<accession>A0A3N4GVJ5</accession>
<protein>
    <recommendedName>
        <fullName evidence="3">HK97 gp10 family phage protein</fullName>
    </recommendedName>
</protein>
<reference evidence="1 2" key="1">
    <citation type="submission" date="2018-11" db="EMBL/GenBank/DDBJ databases">
        <title>Draft genome sequence of Gordonia sp. RS15-1S isolated from rice stems.</title>
        <authorList>
            <person name="Muangham S."/>
        </authorList>
    </citation>
    <scope>NUCLEOTIDE SEQUENCE [LARGE SCALE GENOMIC DNA]</scope>
    <source>
        <strain evidence="1 2">RS15-1S</strain>
    </source>
</reference>
<dbReference type="RefSeq" id="WP_123927510.1">
    <property type="nucleotide sequence ID" value="NZ_JBPSDP010000004.1"/>
</dbReference>
<evidence type="ECO:0000313" key="1">
    <source>
        <dbReference type="EMBL" id="RPA64918.1"/>
    </source>
</evidence>
<gene>
    <name evidence="1" type="ORF">EF294_07490</name>
</gene>
<dbReference type="AlphaFoldDB" id="A0A3N4GVJ5"/>
<evidence type="ECO:0000313" key="2">
    <source>
        <dbReference type="Proteomes" id="UP000267536"/>
    </source>
</evidence>
<proteinExistence type="predicted"/>
<name>A0A3N4GVJ5_9ACTN</name>
<dbReference type="Proteomes" id="UP000267536">
    <property type="component" value="Unassembled WGS sequence"/>
</dbReference>
<comment type="caution">
    <text evidence="1">The sequence shown here is derived from an EMBL/GenBank/DDBJ whole genome shotgun (WGS) entry which is preliminary data.</text>
</comment>